<evidence type="ECO:0000256" key="8">
    <source>
        <dbReference type="SAM" id="MobiDB-lite"/>
    </source>
</evidence>
<dbReference type="Proteomes" id="UP000009328">
    <property type="component" value="Unassembled WGS sequence"/>
</dbReference>
<evidence type="ECO:0000259" key="9">
    <source>
        <dbReference type="PROSITE" id="PS50048"/>
    </source>
</evidence>
<proteinExistence type="predicted"/>
<name>K0KSB0_WICCF</name>
<dbReference type="CDD" id="cd00067">
    <property type="entry name" value="GAL4"/>
    <property type="match status" value="1"/>
</dbReference>
<accession>K0KSB0</accession>
<dbReference type="Pfam" id="PF00172">
    <property type="entry name" value="Zn_clus"/>
    <property type="match status" value="1"/>
</dbReference>
<dbReference type="InterPro" id="IPR001138">
    <property type="entry name" value="Zn2Cys6_DnaBD"/>
</dbReference>
<dbReference type="SUPFAM" id="SSF57701">
    <property type="entry name" value="Zn2/Cys6 DNA-binding domain"/>
    <property type="match status" value="1"/>
</dbReference>
<dbReference type="InParanoid" id="K0KSB0"/>
<dbReference type="AlphaFoldDB" id="K0KSB0"/>
<dbReference type="PANTHER" id="PTHR31313:SF81">
    <property type="entry name" value="TY1 ENHANCER ACTIVATOR"/>
    <property type="match status" value="1"/>
</dbReference>
<evidence type="ECO:0000256" key="3">
    <source>
        <dbReference type="ARBA" id="ARBA00022833"/>
    </source>
</evidence>
<keyword evidence="3" id="KW-0862">Zinc</keyword>
<keyword evidence="4" id="KW-0805">Transcription regulation</keyword>
<dbReference type="eggNOG" id="ENOG502S8N8">
    <property type="taxonomic scope" value="Eukaryota"/>
</dbReference>
<sequence length="339" mass="38680">MVNQVHSPDNKQHKKRVSKACDCCRKSKTKCDGQRPCTRCLQDNKICTYMTNKKKIDKTYSSTYVDLLETRVSILIQSMTQLLQKAKSPMEISQFINNSNLYNDDDEIDMNKVICSLLSTEKLKNLSQSNHDYTIDEITNVQPQISTQSNDNSDSSNSNTPITQNIPISKKHHHSVQKDQEISHIHKPHRQNSHTHSHSYSHSHSTTRHHYKSPTSSSFDLSNQSNINSLLYNDTTPSISLNTDLTNSDDNHSITSSIMSPNYSINENFDPLSNLQIQDSQPASIFENGTTSTNFNLNEKLIDGPVLDNNYGFNWDQFELNNKVKDEFQLIPEFNSVTF</sequence>
<dbReference type="PROSITE" id="PS50048">
    <property type="entry name" value="ZN2_CY6_FUNGAL_2"/>
    <property type="match status" value="1"/>
</dbReference>
<dbReference type="GO" id="GO:0005634">
    <property type="term" value="C:nucleus"/>
    <property type="evidence" value="ECO:0007669"/>
    <property type="project" value="UniProtKB-SubCell"/>
</dbReference>
<dbReference type="SMART" id="SM00066">
    <property type="entry name" value="GAL4"/>
    <property type="match status" value="1"/>
</dbReference>
<evidence type="ECO:0000256" key="4">
    <source>
        <dbReference type="ARBA" id="ARBA00023015"/>
    </source>
</evidence>
<dbReference type="EMBL" id="CAIF01000112">
    <property type="protein sequence ID" value="CCH44223.1"/>
    <property type="molecule type" value="Genomic_DNA"/>
</dbReference>
<dbReference type="STRING" id="1206466.K0KSB0"/>
<gene>
    <name evidence="10" type="ORF">BN7_3782</name>
</gene>
<evidence type="ECO:0000256" key="2">
    <source>
        <dbReference type="ARBA" id="ARBA00022723"/>
    </source>
</evidence>
<evidence type="ECO:0000313" key="10">
    <source>
        <dbReference type="EMBL" id="CCH44223.1"/>
    </source>
</evidence>
<evidence type="ECO:0000256" key="1">
    <source>
        <dbReference type="ARBA" id="ARBA00004123"/>
    </source>
</evidence>
<evidence type="ECO:0000313" key="11">
    <source>
        <dbReference type="Proteomes" id="UP000009328"/>
    </source>
</evidence>
<evidence type="ECO:0000256" key="6">
    <source>
        <dbReference type="ARBA" id="ARBA00023163"/>
    </source>
</evidence>
<organism evidence="10 11">
    <name type="scientific">Wickerhamomyces ciferrii (strain ATCC 14091 / BCRC 22168 / CBS 111 / JCM 3599 / NBRC 0793 / NRRL Y-1031 F-60-10)</name>
    <name type="common">Yeast</name>
    <name type="synonym">Pichia ciferrii</name>
    <dbReference type="NCBI Taxonomy" id="1206466"/>
    <lineage>
        <taxon>Eukaryota</taxon>
        <taxon>Fungi</taxon>
        <taxon>Dikarya</taxon>
        <taxon>Ascomycota</taxon>
        <taxon>Saccharomycotina</taxon>
        <taxon>Saccharomycetes</taxon>
        <taxon>Phaffomycetales</taxon>
        <taxon>Wickerhamomycetaceae</taxon>
        <taxon>Wickerhamomyces</taxon>
    </lineage>
</organism>
<dbReference type="GO" id="GO:0003677">
    <property type="term" value="F:DNA binding"/>
    <property type="evidence" value="ECO:0007669"/>
    <property type="project" value="UniProtKB-KW"/>
</dbReference>
<keyword evidence="6" id="KW-0804">Transcription</keyword>
<reference evidence="10 11" key="1">
    <citation type="journal article" date="2012" name="Eukaryot. Cell">
        <title>Draft genome sequence of Wickerhamomyces ciferrii NRRL Y-1031 F-60-10.</title>
        <authorList>
            <person name="Schneider J."/>
            <person name="Andrea H."/>
            <person name="Blom J."/>
            <person name="Jaenicke S."/>
            <person name="Ruckert C."/>
            <person name="Schorsch C."/>
            <person name="Szczepanowski R."/>
            <person name="Farwick M."/>
            <person name="Goesmann A."/>
            <person name="Puhler A."/>
            <person name="Schaffer S."/>
            <person name="Tauch A."/>
            <person name="Kohler T."/>
            <person name="Brinkrolf K."/>
        </authorList>
    </citation>
    <scope>NUCLEOTIDE SEQUENCE [LARGE SCALE GENOMIC DNA]</scope>
    <source>
        <strain evidence="11">ATCC 14091 / BCRC 22168 / CBS 111 / JCM 3599 / NBRC 0793 / NRRL Y-1031 F-60-10</strain>
    </source>
</reference>
<dbReference type="HOGENOM" id="CLU_819407_0_0_1"/>
<dbReference type="InterPro" id="IPR036864">
    <property type="entry name" value="Zn2-C6_fun-type_DNA-bd_sf"/>
</dbReference>
<dbReference type="GO" id="GO:0008270">
    <property type="term" value="F:zinc ion binding"/>
    <property type="evidence" value="ECO:0007669"/>
    <property type="project" value="InterPro"/>
</dbReference>
<dbReference type="PROSITE" id="PS00463">
    <property type="entry name" value="ZN2_CY6_FUNGAL_1"/>
    <property type="match status" value="1"/>
</dbReference>
<dbReference type="PANTHER" id="PTHR31313">
    <property type="entry name" value="TY1 ENHANCER ACTIVATOR"/>
    <property type="match status" value="1"/>
</dbReference>
<comment type="caution">
    <text evidence="10">The sequence shown here is derived from an EMBL/GenBank/DDBJ whole genome shotgun (WGS) entry which is preliminary data.</text>
</comment>
<comment type="subcellular location">
    <subcellularLocation>
        <location evidence="1">Nucleus</location>
    </subcellularLocation>
</comment>
<keyword evidence="5" id="KW-0238">DNA-binding</keyword>
<feature type="compositionally biased region" description="Basic residues" evidence="8">
    <location>
        <begin position="185"/>
        <end position="212"/>
    </location>
</feature>
<evidence type="ECO:0000256" key="7">
    <source>
        <dbReference type="ARBA" id="ARBA00023242"/>
    </source>
</evidence>
<feature type="region of interest" description="Disordered" evidence="8">
    <location>
        <begin position="145"/>
        <end position="220"/>
    </location>
</feature>
<feature type="domain" description="Zn(2)-C6 fungal-type" evidence="9">
    <location>
        <begin position="20"/>
        <end position="49"/>
    </location>
</feature>
<protein>
    <submittedName>
        <fullName evidence="10">Lactose regulatory protein LAC9</fullName>
    </submittedName>
</protein>
<keyword evidence="7" id="KW-0539">Nucleus</keyword>
<feature type="compositionally biased region" description="Low complexity" evidence="8">
    <location>
        <begin position="149"/>
        <end position="159"/>
    </location>
</feature>
<dbReference type="GO" id="GO:0000981">
    <property type="term" value="F:DNA-binding transcription factor activity, RNA polymerase II-specific"/>
    <property type="evidence" value="ECO:0007669"/>
    <property type="project" value="InterPro"/>
</dbReference>
<dbReference type="Gene3D" id="4.10.240.10">
    <property type="entry name" value="Zn(2)-C6 fungal-type DNA-binding domain"/>
    <property type="match status" value="1"/>
</dbReference>
<keyword evidence="11" id="KW-1185">Reference proteome</keyword>
<keyword evidence="2" id="KW-0479">Metal-binding</keyword>
<dbReference type="InterPro" id="IPR051615">
    <property type="entry name" value="Transcr_Regulatory_Elem"/>
</dbReference>
<evidence type="ECO:0000256" key="5">
    <source>
        <dbReference type="ARBA" id="ARBA00023125"/>
    </source>
</evidence>